<organism evidence="1 2">
    <name type="scientific">Caerostris extrusa</name>
    <name type="common">Bark spider</name>
    <name type="synonym">Caerostris bankana</name>
    <dbReference type="NCBI Taxonomy" id="172846"/>
    <lineage>
        <taxon>Eukaryota</taxon>
        <taxon>Metazoa</taxon>
        <taxon>Ecdysozoa</taxon>
        <taxon>Arthropoda</taxon>
        <taxon>Chelicerata</taxon>
        <taxon>Arachnida</taxon>
        <taxon>Araneae</taxon>
        <taxon>Araneomorphae</taxon>
        <taxon>Entelegynae</taxon>
        <taxon>Araneoidea</taxon>
        <taxon>Araneidae</taxon>
        <taxon>Caerostris</taxon>
    </lineage>
</organism>
<keyword evidence="2" id="KW-1185">Reference proteome</keyword>
<proteinExistence type="predicted"/>
<accession>A0AAV4WX77</accession>
<evidence type="ECO:0000313" key="2">
    <source>
        <dbReference type="Proteomes" id="UP001054945"/>
    </source>
</evidence>
<comment type="caution">
    <text evidence="1">The sequence shown here is derived from an EMBL/GenBank/DDBJ whole genome shotgun (WGS) entry which is preliminary data.</text>
</comment>
<sequence length="87" mass="10547">MKPKFIQQPFVNVQHVLRNRWIGYASFDDFFLFMIVNIHPRRFWNISIHKTIKKRKRLFNILVVSIQQQKALSSTVEEFLLTTKKLQ</sequence>
<protein>
    <submittedName>
        <fullName evidence="1">Uncharacterized protein</fullName>
    </submittedName>
</protein>
<dbReference type="AlphaFoldDB" id="A0AAV4WX77"/>
<evidence type="ECO:0000313" key="1">
    <source>
        <dbReference type="EMBL" id="GIY86370.1"/>
    </source>
</evidence>
<name>A0AAV4WX77_CAEEX</name>
<dbReference type="EMBL" id="BPLR01016786">
    <property type="protein sequence ID" value="GIY86370.1"/>
    <property type="molecule type" value="Genomic_DNA"/>
</dbReference>
<reference evidence="1 2" key="1">
    <citation type="submission" date="2021-06" db="EMBL/GenBank/DDBJ databases">
        <title>Caerostris extrusa draft genome.</title>
        <authorList>
            <person name="Kono N."/>
            <person name="Arakawa K."/>
        </authorList>
    </citation>
    <scope>NUCLEOTIDE SEQUENCE [LARGE SCALE GENOMIC DNA]</scope>
</reference>
<dbReference type="Proteomes" id="UP001054945">
    <property type="component" value="Unassembled WGS sequence"/>
</dbReference>
<gene>
    <name evidence="1" type="ORF">CEXT_78221</name>
</gene>